<organism evidence="1">
    <name type="scientific">Echinococcus granulosus</name>
    <name type="common">Hydatid tapeworm</name>
    <dbReference type="NCBI Taxonomy" id="6210"/>
    <lineage>
        <taxon>Eukaryota</taxon>
        <taxon>Metazoa</taxon>
        <taxon>Spiralia</taxon>
        <taxon>Lophotrochozoa</taxon>
        <taxon>Platyhelminthes</taxon>
        <taxon>Cestoda</taxon>
        <taxon>Eucestoda</taxon>
        <taxon>Cyclophyllidea</taxon>
        <taxon>Taeniidae</taxon>
        <taxon>Echinococcus</taxon>
        <taxon>Echinococcus granulosus group</taxon>
    </lineage>
</organism>
<reference evidence="1" key="2">
    <citation type="submission" date="2014-06" db="EMBL/GenBank/DDBJ databases">
        <authorList>
            <person name="Aslett M."/>
        </authorList>
    </citation>
    <scope>NUCLEOTIDE SEQUENCE</scope>
</reference>
<gene>
    <name evidence="1" type="ORF">EgrG_002018100</name>
</gene>
<dbReference type="Proteomes" id="UP000492820">
    <property type="component" value="Unassembled WGS sequence"/>
</dbReference>
<dbReference type="EMBL" id="LK028576">
    <property type="protein sequence ID" value="CDS16148.1"/>
    <property type="molecule type" value="Genomic_DNA"/>
</dbReference>
<proteinExistence type="predicted"/>
<reference evidence="1 2" key="1">
    <citation type="journal article" date="2013" name="Nature">
        <title>The genomes of four tapeworm species reveal adaptations to parasitism.</title>
        <authorList>
            <person name="Tsai I.J."/>
            <person name="Zarowiecki M."/>
            <person name="Holroyd N."/>
            <person name="Garciarrubio A."/>
            <person name="Sanchez-Flores A."/>
            <person name="Brooks K.L."/>
            <person name="Tracey A."/>
            <person name="Bobes R.J."/>
            <person name="Fragoso G."/>
            <person name="Sciutto E."/>
            <person name="Aslett M."/>
            <person name="Beasley H."/>
            <person name="Bennett H.M."/>
            <person name="Cai J."/>
            <person name="Camicia F."/>
            <person name="Clark R."/>
            <person name="Cucher M."/>
            <person name="De Silva N."/>
            <person name="Day T.A."/>
            <person name="Deplazes P."/>
            <person name="Estrada K."/>
            <person name="Fernandez C."/>
            <person name="Holland P.W."/>
            <person name="Hou J."/>
            <person name="Hu S."/>
            <person name="Huckvale T."/>
            <person name="Hung S.S."/>
            <person name="Kamenetzky L."/>
            <person name="Keane J.A."/>
            <person name="Kiss F."/>
            <person name="Koziol U."/>
            <person name="Lambert O."/>
            <person name="Liu K."/>
            <person name="Luo X."/>
            <person name="Luo Y."/>
            <person name="Macchiaroli N."/>
            <person name="Nichol S."/>
            <person name="Paps J."/>
            <person name="Parkinson J."/>
            <person name="Pouchkina-Stantcheva N."/>
            <person name="Riddiford N."/>
            <person name="Rosenzvit M."/>
            <person name="Salinas G."/>
            <person name="Wasmuth J.D."/>
            <person name="Zamanian M."/>
            <person name="Zheng Y."/>
            <person name="Cai X."/>
            <person name="Soberon X."/>
            <person name="Olson P.D."/>
            <person name="Laclette J.P."/>
            <person name="Brehm K."/>
            <person name="Berriman M."/>
            <person name="Garciarrubio A."/>
            <person name="Bobes R.J."/>
            <person name="Fragoso G."/>
            <person name="Sanchez-Flores A."/>
            <person name="Estrada K."/>
            <person name="Cevallos M.A."/>
            <person name="Morett E."/>
            <person name="Gonzalez V."/>
            <person name="Portillo T."/>
            <person name="Ochoa-Leyva A."/>
            <person name="Jose M.V."/>
            <person name="Sciutto E."/>
            <person name="Landa A."/>
            <person name="Jimenez L."/>
            <person name="Valdes V."/>
            <person name="Carrero J.C."/>
            <person name="Larralde C."/>
            <person name="Morales-Montor J."/>
            <person name="Limon-Lason J."/>
            <person name="Soberon X."/>
            <person name="Laclette J.P."/>
        </authorList>
    </citation>
    <scope>NUCLEOTIDE SEQUENCE [LARGE SCALE GENOMIC DNA]</scope>
</reference>
<evidence type="ECO:0000313" key="3">
    <source>
        <dbReference type="WBParaSite" id="EgrG_002018100"/>
    </source>
</evidence>
<evidence type="ECO:0000313" key="2">
    <source>
        <dbReference type="Proteomes" id="UP000492820"/>
    </source>
</evidence>
<reference evidence="3" key="3">
    <citation type="submission" date="2020-10" db="UniProtKB">
        <authorList>
            <consortium name="WormBaseParasite"/>
        </authorList>
    </citation>
    <scope>IDENTIFICATION</scope>
</reference>
<sequence>MLLLIGGFCSPYPVKPYLVHPLAVQQGYSMGISELYPFGVRRGNGGSSSGASENGGETIAVVPSINATFLAYIIAARGAE</sequence>
<evidence type="ECO:0000313" key="1">
    <source>
        <dbReference type="EMBL" id="CDS16148.1"/>
    </source>
</evidence>
<protein>
    <submittedName>
        <fullName evidence="3">Transporter</fullName>
    </submittedName>
</protein>
<dbReference type="WBParaSite" id="EgrG_002018100">
    <property type="protein sequence ID" value="EgrG_002018100"/>
    <property type="gene ID" value="EgrG_002018100"/>
</dbReference>
<dbReference type="AlphaFoldDB" id="A0A068W938"/>
<accession>A0A068W938</accession>
<name>A0A068W938_ECHGR</name>